<dbReference type="EMBL" id="PHAI01000001">
    <property type="protein sequence ID" value="PKM91834.1"/>
    <property type="molecule type" value="Genomic_DNA"/>
</dbReference>
<dbReference type="SUPFAM" id="SSF53335">
    <property type="entry name" value="S-adenosyl-L-methionine-dependent methyltransferases"/>
    <property type="match status" value="1"/>
</dbReference>
<comment type="caution">
    <text evidence="1">The sequence shown here is derived from an EMBL/GenBank/DDBJ whole genome shotgun (WGS) entry which is preliminary data.</text>
</comment>
<accession>A0A2N2EAS1</accession>
<organism evidence="1 2">
    <name type="scientific">Candidatus Falkowbacteria bacterium HGW-Falkowbacteria-1</name>
    <dbReference type="NCBI Taxonomy" id="2013768"/>
    <lineage>
        <taxon>Bacteria</taxon>
        <taxon>Candidatus Falkowiibacteriota</taxon>
    </lineage>
</organism>
<dbReference type="Pfam" id="PF13489">
    <property type="entry name" value="Methyltransf_23"/>
    <property type="match status" value="1"/>
</dbReference>
<dbReference type="CDD" id="cd02440">
    <property type="entry name" value="AdoMet_MTases"/>
    <property type="match status" value="1"/>
</dbReference>
<reference evidence="1 2" key="1">
    <citation type="journal article" date="2017" name="ISME J.">
        <title>Potential for microbial H2 and metal transformations associated with novel bacteria and archaea in deep terrestrial subsurface sediments.</title>
        <authorList>
            <person name="Hernsdorf A.W."/>
            <person name="Amano Y."/>
            <person name="Miyakawa K."/>
            <person name="Ise K."/>
            <person name="Suzuki Y."/>
            <person name="Anantharaman K."/>
            <person name="Probst A."/>
            <person name="Burstein D."/>
            <person name="Thomas B.C."/>
            <person name="Banfield J.F."/>
        </authorList>
    </citation>
    <scope>NUCLEOTIDE SEQUENCE [LARGE SCALE GENOMIC DNA]</scope>
    <source>
        <strain evidence="1">HGW-Falkowbacteria-1</strain>
    </source>
</reference>
<dbReference type="Gene3D" id="3.40.50.150">
    <property type="entry name" value="Vaccinia Virus protein VP39"/>
    <property type="match status" value="1"/>
</dbReference>
<protein>
    <recommendedName>
        <fullName evidence="3">Methyltransferase domain-containing protein</fullName>
    </recommendedName>
</protein>
<evidence type="ECO:0008006" key="3">
    <source>
        <dbReference type="Google" id="ProtNLM"/>
    </source>
</evidence>
<dbReference type="InterPro" id="IPR029063">
    <property type="entry name" value="SAM-dependent_MTases_sf"/>
</dbReference>
<evidence type="ECO:0000313" key="2">
    <source>
        <dbReference type="Proteomes" id="UP000233517"/>
    </source>
</evidence>
<dbReference type="AlphaFoldDB" id="A0A2N2EAS1"/>
<evidence type="ECO:0000313" key="1">
    <source>
        <dbReference type="EMBL" id="PKM91834.1"/>
    </source>
</evidence>
<proteinExistence type="predicted"/>
<name>A0A2N2EAS1_9BACT</name>
<gene>
    <name evidence="1" type="ORF">CVU82_01345</name>
</gene>
<sequence>MSVQLKEIKESKTFNRIVSKYNLDSKKVLDLGCGTGQHLLKFGPDSLGVTITTSEIEDGRNNKLNIVGGNVEFIDNMGLDSDFQIIWANNLIEHLLSPHSFLIKLKTISNKDTLLILGVPVIPKIHSLLKLKKFKGSLAINHVNFFNKKTLEKTVERAGWRIIDSKSFVFANNFLDKIFGLISPHIYIVASNDTGFKYSIKKIKECENDKRYQDLLDIVEK</sequence>
<dbReference type="Proteomes" id="UP000233517">
    <property type="component" value="Unassembled WGS sequence"/>
</dbReference>